<dbReference type="AlphaFoldDB" id="A0A4Q0YZQ5"/>
<comment type="caution">
    <text evidence="5">The sequence shown here is derived from an EMBL/GenBank/DDBJ whole genome shotgun (WGS) entry which is preliminary data.</text>
</comment>
<sequence length="118" mass="13636">MLLIKRIKGDRVYWVFPGGSVEEGETLEEALVREAREETDLVITEWSPVFSIFTDGRKAHFYLCPTSCRTVQLGDGPEKLRQSAHNRYELQWTKISEVCHLELFPLEGKYLAIQFLSS</sequence>
<dbReference type="OrthoDB" id="9810648at2"/>
<evidence type="ECO:0000256" key="2">
    <source>
        <dbReference type="ARBA" id="ARBA00022801"/>
    </source>
</evidence>
<dbReference type="Pfam" id="PF00293">
    <property type="entry name" value="NUDIX"/>
    <property type="match status" value="1"/>
</dbReference>
<dbReference type="InterPro" id="IPR015797">
    <property type="entry name" value="NUDIX_hydrolase-like_dom_sf"/>
</dbReference>
<protein>
    <submittedName>
        <fullName evidence="5">DNA mismatch repair protein MutT</fullName>
    </submittedName>
</protein>
<feature type="domain" description="Nudix hydrolase" evidence="4">
    <location>
        <begin position="1"/>
        <end position="117"/>
    </location>
</feature>
<dbReference type="Proteomes" id="UP000290287">
    <property type="component" value="Unassembled WGS sequence"/>
</dbReference>
<dbReference type="EMBL" id="PEIB01000002">
    <property type="protein sequence ID" value="RXJ74659.1"/>
    <property type="molecule type" value="Genomic_DNA"/>
</dbReference>
<dbReference type="Gene3D" id="3.90.79.10">
    <property type="entry name" value="Nucleoside Triphosphate Pyrophosphohydrolase"/>
    <property type="match status" value="1"/>
</dbReference>
<dbReference type="PROSITE" id="PS51462">
    <property type="entry name" value="NUDIX"/>
    <property type="match status" value="1"/>
</dbReference>
<dbReference type="InterPro" id="IPR000086">
    <property type="entry name" value="NUDIX_hydrolase_dom"/>
</dbReference>
<dbReference type="SUPFAM" id="SSF55811">
    <property type="entry name" value="Nudix"/>
    <property type="match status" value="1"/>
</dbReference>
<keyword evidence="6" id="KW-1185">Reference proteome</keyword>
<evidence type="ECO:0000256" key="1">
    <source>
        <dbReference type="ARBA" id="ARBA00001946"/>
    </source>
</evidence>
<gene>
    <name evidence="5" type="ORF">CS022_02355</name>
</gene>
<proteinExistence type="inferred from homology"/>
<dbReference type="PROSITE" id="PS00893">
    <property type="entry name" value="NUDIX_BOX"/>
    <property type="match status" value="1"/>
</dbReference>
<organism evidence="5 6">
    <name type="scientific">Veronia nyctiphanis</name>
    <dbReference type="NCBI Taxonomy" id="1278244"/>
    <lineage>
        <taxon>Bacteria</taxon>
        <taxon>Pseudomonadati</taxon>
        <taxon>Pseudomonadota</taxon>
        <taxon>Gammaproteobacteria</taxon>
        <taxon>Vibrionales</taxon>
        <taxon>Vibrionaceae</taxon>
        <taxon>Veronia</taxon>
    </lineage>
</organism>
<evidence type="ECO:0000313" key="5">
    <source>
        <dbReference type="EMBL" id="RXJ74659.1"/>
    </source>
</evidence>
<reference evidence="5 6" key="1">
    <citation type="submission" date="2017-10" db="EMBL/GenBank/DDBJ databases">
        <title>Nyctiphanis sp. nov., isolated from the stomach of the euphausiid Nyctiphanes simplex (Hansen, 1911) in the Gulf of California.</title>
        <authorList>
            <person name="Gomez-Gil B."/>
            <person name="Aguilar-Mendez M."/>
            <person name="Lopez-Cortes A."/>
            <person name="Gomez-Gutierrez J."/>
            <person name="Roque A."/>
            <person name="Lang E."/>
            <person name="Gonzalez-Castillo A."/>
        </authorList>
    </citation>
    <scope>NUCLEOTIDE SEQUENCE [LARGE SCALE GENOMIC DNA]</scope>
    <source>
        <strain evidence="5 6">CAIM 600</strain>
    </source>
</reference>
<accession>A0A4Q0YZQ5</accession>
<keyword evidence="2 3" id="KW-0378">Hydrolase</keyword>
<comment type="similarity">
    <text evidence="3">Belongs to the Nudix hydrolase family.</text>
</comment>
<dbReference type="PANTHER" id="PTHR43736">
    <property type="entry name" value="ADP-RIBOSE PYROPHOSPHATASE"/>
    <property type="match status" value="1"/>
</dbReference>
<comment type="cofactor">
    <cofactor evidence="1">
        <name>Mg(2+)</name>
        <dbReference type="ChEBI" id="CHEBI:18420"/>
    </cofactor>
</comment>
<evidence type="ECO:0000256" key="3">
    <source>
        <dbReference type="RuleBase" id="RU003476"/>
    </source>
</evidence>
<dbReference type="InterPro" id="IPR020084">
    <property type="entry name" value="NUDIX_hydrolase_CS"/>
</dbReference>
<evidence type="ECO:0000313" key="6">
    <source>
        <dbReference type="Proteomes" id="UP000290287"/>
    </source>
</evidence>
<dbReference type="GO" id="GO:0016787">
    <property type="term" value="F:hydrolase activity"/>
    <property type="evidence" value="ECO:0007669"/>
    <property type="project" value="UniProtKB-KW"/>
</dbReference>
<evidence type="ECO:0000259" key="4">
    <source>
        <dbReference type="PROSITE" id="PS51462"/>
    </source>
</evidence>
<dbReference type="PANTHER" id="PTHR43736:SF2">
    <property type="entry name" value="MUTT_NUDIX FAMILY PROTEIN"/>
    <property type="match status" value="1"/>
</dbReference>
<dbReference type="PRINTS" id="PR00502">
    <property type="entry name" value="NUDIXFAMILY"/>
</dbReference>
<dbReference type="InterPro" id="IPR020476">
    <property type="entry name" value="Nudix_hydrolase"/>
</dbReference>
<name>A0A4Q0YZQ5_9GAMM</name>